<gene>
    <name evidence="1" type="ORF">COL8621_00661</name>
</gene>
<name>A0A238JMS8_9RHOB</name>
<protein>
    <submittedName>
        <fullName evidence="1">Uncharacterized protein</fullName>
    </submittedName>
</protein>
<dbReference type="Proteomes" id="UP000202922">
    <property type="component" value="Unassembled WGS sequence"/>
</dbReference>
<reference evidence="2" key="1">
    <citation type="submission" date="2017-05" db="EMBL/GenBank/DDBJ databases">
        <authorList>
            <person name="Rodrigo-Torres L."/>
            <person name="Arahal R. D."/>
            <person name="Lucena T."/>
        </authorList>
    </citation>
    <scope>NUCLEOTIDE SEQUENCE [LARGE SCALE GENOMIC DNA]</scope>
    <source>
        <strain evidence="2">CECT 8621</strain>
    </source>
</reference>
<accession>A0A238JMS8</accession>
<evidence type="ECO:0000313" key="1">
    <source>
        <dbReference type="EMBL" id="SMX31951.1"/>
    </source>
</evidence>
<sequence length="316" mass="35662">MANNGPGSKPKHVHTELFGAKQFDIEHALNMYATSFVLMPAFGIYEEEIVAAFKAQLAKCHIYVIGTIPPIETVDQRLEDGQLVIATLVAGKRYNLTWPMPEGVEVVETDRGWFIKNGDGYWAPSDDEIVQRLNVEQDAIRFEVLYIGQAYGKDGSRSALDRLLKHETLQRIAVTGVPADRRLTILMLEIEPANSMITFMNPWAENREGGSVRISAGLDKLFGTSEAERVTLYEASLIRHFQPPFNKEFKESFPSTNLKVLADCYDKDFSALISEIRIDKLPFKMTSDAVPPSQYHTAKFDLHEDEARQVFFGRKA</sequence>
<organism evidence="1 2">
    <name type="scientific">Actibacterium lipolyticum</name>
    <dbReference type="NCBI Taxonomy" id="1524263"/>
    <lineage>
        <taxon>Bacteria</taxon>
        <taxon>Pseudomonadati</taxon>
        <taxon>Pseudomonadota</taxon>
        <taxon>Alphaproteobacteria</taxon>
        <taxon>Rhodobacterales</taxon>
        <taxon>Roseobacteraceae</taxon>
        <taxon>Actibacterium</taxon>
    </lineage>
</organism>
<keyword evidence="2" id="KW-1185">Reference proteome</keyword>
<evidence type="ECO:0000313" key="2">
    <source>
        <dbReference type="Proteomes" id="UP000202922"/>
    </source>
</evidence>
<proteinExistence type="predicted"/>
<dbReference type="EMBL" id="FXYE01000001">
    <property type="protein sequence ID" value="SMX31951.1"/>
    <property type="molecule type" value="Genomic_DNA"/>
</dbReference>
<dbReference type="OrthoDB" id="8442303at2"/>
<dbReference type="RefSeq" id="WP_093965879.1">
    <property type="nucleotide sequence ID" value="NZ_FXYE01000001.1"/>
</dbReference>
<dbReference type="AlphaFoldDB" id="A0A238JMS8"/>